<dbReference type="RefSeq" id="XP_029634979.1">
    <property type="nucleotide sequence ID" value="XM_029779119.1"/>
</dbReference>
<keyword evidence="1" id="KW-0227">DNA damage</keyword>
<dbReference type="SUPFAM" id="SSF52540">
    <property type="entry name" value="P-loop containing nucleoside triphosphate hydrolases"/>
    <property type="match status" value="2"/>
</dbReference>
<keyword evidence="1" id="KW-0234">DNA repair</keyword>
<dbReference type="GO" id="GO:0000723">
    <property type="term" value="P:telomere maintenance"/>
    <property type="evidence" value="ECO:0007669"/>
    <property type="project" value="InterPro"/>
</dbReference>
<evidence type="ECO:0000313" key="4">
    <source>
        <dbReference type="Proteomes" id="UP000515154"/>
    </source>
</evidence>
<keyword evidence="1" id="KW-0233">DNA recombination</keyword>
<dbReference type="GO" id="GO:0043139">
    <property type="term" value="F:5'-3' DNA helicase activity"/>
    <property type="evidence" value="ECO:0007669"/>
    <property type="project" value="UniProtKB-EC"/>
</dbReference>
<gene>
    <name evidence="5" type="primary">LOC115210517</name>
</gene>
<dbReference type="Gene3D" id="3.40.50.300">
    <property type="entry name" value="P-loop containing nucleotide triphosphate hydrolases"/>
    <property type="match status" value="1"/>
</dbReference>
<dbReference type="KEGG" id="osn:115210517"/>
<keyword evidence="1" id="KW-0347">Helicase</keyword>
<evidence type="ECO:0000259" key="2">
    <source>
        <dbReference type="Pfam" id="PF05970"/>
    </source>
</evidence>
<evidence type="ECO:0000256" key="1">
    <source>
        <dbReference type="RuleBase" id="RU363044"/>
    </source>
</evidence>
<evidence type="ECO:0000259" key="3">
    <source>
        <dbReference type="Pfam" id="PF21530"/>
    </source>
</evidence>
<dbReference type="GO" id="GO:0006281">
    <property type="term" value="P:DNA repair"/>
    <property type="evidence" value="ECO:0007669"/>
    <property type="project" value="UniProtKB-KW"/>
</dbReference>
<dbReference type="Pfam" id="PF21530">
    <property type="entry name" value="Pif1_2B_dom"/>
    <property type="match status" value="1"/>
</dbReference>
<keyword evidence="4" id="KW-1185">Reference proteome</keyword>
<dbReference type="PANTHER" id="PTHR10492">
    <property type="match status" value="1"/>
</dbReference>
<comment type="cofactor">
    <cofactor evidence="1">
        <name>Mg(2+)</name>
        <dbReference type="ChEBI" id="CHEBI:18420"/>
    </cofactor>
</comment>
<feature type="domain" description="DNA helicase Pif1-like DEAD-box helicase" evidence="2">
    <location>
        <begin position="44"/>
        <end position="101"/>
    </location>
</feature>
<sequence length="342" mass="38548">MANLGLPEPDFESELEVLPMILQEELNFDKSALCDRVFERYLTLNVEQKYIFDQVVESVINKEGEIFCLNASGGSGKTYTINLILVEDRSQGHITVATAVSPLHLIDSTRLWGLCEVVFRGIDENYGGRLWMSSRAIITPTNKAAEEVNTVVMSKFLRGDSKTYRSCDTLHENENEFPVELINDRNPSGFPPHVLVLKKHSSIMLLRNLDAAGHCNGTRYIVLNLHNHITEAEVATGTHAGIRIMIPRISLTTTKDYPFSFSRKQFPVKPAFGMTSNKSQGLDKCSEKAGIYLPTPVFSHSQFYVANRRVGFENNVHILALASEYKGRKRIYTDNVVYKEIL</sequence>
<keyword evidence="1" id="KW-0067">ATP-binding</keyword>
<organism evidence="4 5">
    <name type="scientific">Octopus sinensis</name>
    <name type="common">East Asian common octopus</name>
    <dbReference type="NCBI Taxonomy" id="2607531"/>
    <lineage>
        <taxon>Eukaryota</taxon>
        <taxon>Metazoa</taxon>
        <taxon>Spiralia</taxon>
        <taxon>Lophotrochozoa</taxon>
        <taxon>Mollusca</taxon>
        <taxon>Cephalopoda</taxon>
        <taxon>Coleoidea</taxon>
        <taxon>Octopodiformes</taxon>
        <taxon>Octopoda</taxon>
        <taxon>Incirrata</taxon>
        <taxon>Octopodidae</taxon>
        <taxon>Octopus</taxon>
    </lineage>
</organism>
<dbReference type="GO" id="GO:0006310">
    <property type="term" value="P:DNA recombination"/>
    <property type="evidence" value="ECO:0007669"/>
    <property type="project" value="UniProtKB-KW"/>
</dbReference>
<comment type="similarity">
    <text evidence="1">Belongs to the helicase family.</text>
</comment>
<dbReference type="InterPro" id="IPR010285">
    <property type="entry name" value="DNA_helicase_pif1-like_DEAD"/>
</dbReference>
<protein>
    <recommendedName>
        <fullName evidence="1">ATP-dependent DNA helicase</fullName>
        <ecNumber evidence="1">5.6.2.3</ecNumber>
    </recommendedName>
</protein>
<keyword evidence="1" id="KW-0547">Nucleotide-binding</keyword>
<dbReference type="AlphaFoldDB" id="A0A6P7S9H4"/>
<proteinExistence type="inferred from homology"/>
<dbReference type="InterPro" id="IPR027417">
    <property type="entry name" value="P-loop_NTPase"/>
</dbReference>
<dbReference type="GO" id="GO:0005524">
    <property type="term" value="F:ATP binding"/>
    <property type="evidence" value="ECO:0007669"/>
    <property type="project" value="UniProtKB-KW"/>
</dbReference>
<reference evidence="5" key="1">
    <citation type="submission" date="2025-08" db="UniProtKB">
        <authorList>
            <consortium name="RefSeq"/>
        </authorList>
    </citation>
    <scope>IDENTIFICATION</scope>
</reference>
<dbReference type="Pfam" id="PF05970">
    <property type="entry name" value="PIF1"/>
    <property type="match status" value="1"/>
</dbReference>
<dbReference type="Proteomes" id="UP000515154">
    <property type="component" value="Linkage group LG4"/>
</dbReference>
<feature type="domain" description="DNA helicase Pif1-like 2B" evidence="3">
    <location>
        <begin position="180"/>
        <end position="225"/>
    </location>
</feature>
<name>A0A6P7S9H4_9MOLL</name>
<comment type="catalytic activity">
    <reaction evidence="1">
        <text>ATP + H2O = ADP + phosphate + H(+)</text>
        <dbReference type="Rhea" id="RHEA:13065"/>
        <dbReference type="ChEBI" id="CHEBI:15377"/>
        <dbReference type="ChEBI" id="CHEBI:15378"/>
        <dbReference type="ChEBI" id="CHEBI:30616"/>
        <dbReference type="ChEBI" id="CHEBI:43474"/>
        <dbReference type="ChEBI" id="CHEBI:456216"/>
        <dbReference type="EC" id="5.6.2.3"/>
    </reaction>
</comment>
<dbReference type="PANTHER" id="PTHR10492:SF57">
    <property type="entry name" value="ATP-DEPENDENT DNA HELICASE"/>
    <property type="match status" value="1"/>
</dbReference>
<dbReference type="GO" id="GO:0016787">
    <property type="term" value="F:hydrolase activity"/>
    <property type="evidence" value="ECO:0007669"/>
    <property type="project" value="UniProtKB-KW"/>
</dbReference>
<dbReference type="InterPro" id="IPR049163">
    <property type="entry name" value="Pif1-like_2B_dom"/>
</dbReference>
<keyword evidence="1" id="KW-0378">Hydrolase</keyword>
<evidence type="ECO:0000313" key="5">
    <source>
        <dbReference type="RefSeq" id="XP_029634979.1"/>
    </source>
</evidence>
<dbReference type="EC" id="5.6.2.3" evidence="1"/>
<accession>A0A6P7S9H4</accession>